<gene>
    <name evidence="1" type="ordered locus">LILAB_36680</name>
</gene>
<reference evidence="1 2" key="1">
    <citation type="journal article" date="2011" name="J. Bacteriol.">
        <title>Genome sequence of the halotolerant marine bacterium Myxococcus fulvus HW-1.</title>
        <authorList>
            <person name="Li Z.F."/>
            <person name="Li X."/>
            <person name="Liu H."/>
            <person name="Liu X."/>
            <person name="Han K."/>
            <person name="Wu Z.H."/>
            <person name="Hu W."/>
            <person name="Li F.F."/>
            <person name="Li Y.Z."/>
        </authorList>
    </citation>
    <scope>NUCLEOTIDE SEQUENCE [LARGE SCALE GENOMIC DNA]</scope>
    <source>
        <strain evidence="2">ATCC BAA-855 / HW-1</strain>
    </source>
</reference>
<dbReference type="KEGG" id="mfu:LILAB_36680"/>
<accession>F8CQW8</accession>
<dbReference type="EMBL" id="CP002830">
    <property type="protein sequence ID" value="AEI69211.1"/>
    <property type="molecule type" value="Genomic_DNA"/>
</dbReference>
<evidence type="ECO:0000313" key="2">
    <source>
        <dbReference type="Proteomes" id="UP000000488"/>
    </source>
</evidence>
<dbReference type="HOGENOM" id="CLU_192201_1_2_7"/>
<protein>
    <recommendedName>
        <fullName evidence="3">DUF3606 domain-containing protein</fullName>
    </recommendedName>
</protein>
<dbReference type="InterPro" id="IPR022037">
    <property type="entry name" value="DUF3606"/>
</dbReference>
<dbReference type="Proteomes" id="UP000000488">
    <property type="component" value="Chromosome"/>
</dbReference>
<dbReference type="AlphaFoldDB" id="F8CQW8"/>
<sequence length="58" mass="6294">MADDPNNRGRPDSDLINLSQPHEVRYWCGAFGCTEAQLRAAVATVGNSAKAVRKHLGK</sequence>
<name>F8CQW8_MYXFH</name>
<organism evidence="1 2">
    <name type="scientific">Myxococcus fulvus (strain ATCC BAA-855 / HW-1)</name>
    <dbReference type="NCBI Taxonomy" id="483219"/>
    <lineage>
        <taxon>Bacteria</taxon>
        <taxon>Pseudomonadati</taxon>
        <taxon>Myxococcota</taxon>
        <taxon>Myxococcia</taxon>
        <taxon>Myxococcales</taxon>
        <taxon>Cystobacterineae</taxon>
        <taxon>Myxococcaceae</taxon>
        <taxon>Myxococcus</taxon>
    </lineage>
</organism>
<dbReference type="Pfam" id="PF12244">
    <property type="entry name" value="DUF3606"/>
    <property type="match status" value="1"/>
</dbReference>
<proteinExistence type="predicted"/>
<evidence type="ECO:0000313" key="1">
    <source>
        <dbReference type="EMBL" id="AEI69211.1"/>
    </source>
</evidence>
<evidence type="ECO:0008006" key="3">
    <source>
        <dbReference type="Google" id="ProtNLM"/>
    </source>
</evidence>